<evidence type="ECO:0000313" key="2">
    <source>
        <dbReference type="Proteomes" id="UP000322667"/>
    </source>
</evidence>
<evidence type="ECO:0000313" key="1">
    <source>
        <dbReference type="EMBL" id="TYI08193.1"/>
    </source>
</evidence>
<dbReference type="EMBL" id="CM017619">
    <property type="protein sequence ID" value="TYI08193.1"/>
    <property type="molecule type" value="Genomic_DNA"/>
</dbReference>
<name>A0A5D2NXL4_GOSTO</name>
<dbReference type="AlphaFoldDB" id="A0A5D2NXL4"/>
<dbReference type="Proteomes" id="UP000322667">
    <property type="component" value="Chromosome A10"/>
</dbReference>
<reference evidence="1 2" key="1">
    <citation type="submission" date="2019-07" db="EMBL/GenBank/DDBJ databases">
        <title>WGS assembly of Gossypium tomentosum.</title>
        <authorList>
            <person name="Chen Z.J."/>
            <person name="Sreedasyam A."/>
            <person name="Ando A."/>
            <person name="Song Q."/>
            <person name="De L."/>
            <person name="Hulse-Kemp A."/>
            <person name="Ding M."/>
            <person name="Ye W."/>
            <person name="Kirkbride R."/>
            <person name="Jenkins J."/>
            <person name="Plott C."/>
            <person name="Lovell J."/>
            <person name="Lin Y.-M."/>
            <person name="Vaughn R."/>
            <person name="Liu B."/>
            <person name="Li W."/>
            <person name="Simpson S."/>
            <person name="Scheffler B."/>
            <person name="Saski C."/>
            <person name="Grover C."/>
            <person name="Hu G."/>
            <person name="Conover J."/>
            <person name="Carlson J."/>
            <person name="Shu S."/>
            <person name="Boston L."/>
            <person name="Williams M."/>
            <person name="Peterson D."/>
            <person name="Mcgee K."/>
            <person name="Jones D."/>
            <person name="Wendel J."/>
            <person name="Stelly D."/>
            <person name="Grimwood J."/>
            <person name="Schmutz J."/>
        </authorList>
    </citation>
    <scope>NUCLEOTIDE SEQUENCE [LARGE SCALE GENOMIC DNA]</scope>
    <source>
        <strain evidence="1">7179.01</strain>
    </source>
</reference>
<sequence>MSSKYLDIAYIVQEGNSPYILISLEENWTVTGDFNTVAK</sequence>
<accession>A0A5D2NXL4</accession>
<proteinExistence type="predicted"/>
<keyword evidence="2" id="KW-1185">Reference proteome</keyword>
<gene>
    <name evidence="1" type="ORF">ES332_A10G281700v1</name>
</gene>
<protein>
    <submittedName>
        <fullName evidence="1">Uncharacterized protein</fullName>
    </submittedName>
</protein>
<organism evidence="1 2">
    <name type="scientific">Gossypium tomentosum</name>
    <name type="common">Hawaiian cotton</name>
    <name type="synonym">Gossypium sandvicense</name>
    <dbReference type="NCBI Taxonomy" id="34277"/>
    <lineage>
        <taxon>Eukaryota</taxon>
        <taxon>Viridiplantae</taxon>
        <taxon>Streptophyta</taxon>
        <taxon>Embryophyta</taxon>
        <taxon>Tracheophyta</taxon>
        <taxon>Spermatophyta</taxon>
        <taxon>Magnoliopsida</taxon>
        <taxon>eudicotyledons</taxon>
        <taxon>Gunneridae</taxon>
        <taxon>Pentapetalae</taxon>
        <taxon>rosids</taxon>
        <taxon>malvids</taxon>
        <taxon>Malvales</taxon>
        <taxon>Malvaceae</taxon>
        <taxon>Malvoideae</taxon>
        <taxon>Gossypium</taxon>
    </lineage>
</organism>